<protein>
    <submittedName>
        <fullName evidence="1">Uncharacterized protein</fullName>
    </submittedName>
</protein>
<dbReference type="AlphaFoldDB" id="A0A8H5F3Z8"/>
<accession>A0A8H5F3Z8</accession>
<gene>
    <name evidence="1" type="ORF">D9619_001385</name>
</gene>
<sequence length="105" mass="11462">MSKPTKTPVKPLPLADVLRDLAVLRSSSKDIPTLFKLPNETPVDTAAGNDNAVDAAVKSSYDFVQASRAAIRLHDSGKLDAQGTRIEQVRNQYEDMLDGLHEDNT</sequence>
<reference evidence="1 2" key="1">
    <citation type="journal article" date="2020" name="ISME J.">
        <title>Uncovering the hidden diversity of litter-decomposition mechanisms in mushroom-forming fungi.</title>
        <authorList>
            <person name="Floudas D."/>
            <person name="Bentzer J."/>
            <person name="Ahren D."/>
            <person name="Johansson T."/>
            <person name="Persson P."/>
            <person name="Tunlid A."/>
        </authorList>
    </citation>
    <scope>NUCLEOTIDE SEQUENCE [LARGE SCALE GENOMIC DNA]</scope>
    <source>
        <strain evidence="1 2">CBS 101986</strain>
    </source>
</reference>
<dbReference type="Proteomes" id="UP000567179">
    <property type="component" value="Unassembled WGS sequence"/>
</dbReference>
<keyword evidence="2" id="KW-1185">Reference proteome</keyword>
<name>A0A8H5F3Z8_9AGAR</name>
<evidence type="ECO:0000313" key="1">
    <source>
        <dbReference type="EMBL" id="KAF5322859.1"/>
    </source>
</evidence>
<evidence type="ECO:0000313" key="2">
    <source>
        <dbReference type="Proteomes" id="UP000567179"/>
    </source>
</evidence>
<dbReference type="OrthoDB" id="24581at2759"/>
<organism evidence="1 2">
    <name type="scientific">Psilocybe cf. subviscida</name>
    <dbReference type="NCBI Taxonomy" id="2480587"/>
    <lineage>
        <taxon>Eukaryota</taxon>
        <taxon>Fungi</taxon>
        <taxon>Dikarya</taxon>
        <taxon>Basidiomycota</taxon>
        <taxon>Agaricomycotina</taxon>
        <taxon>Agaricomycetes</taxon>
        <taxon>Agaricomycetidae</taxon>
        <taxon>Agaricales</taxon>
        <taxon>Agaricineae</taxon>
        <taxon>Strophariaceae</taxon>
        <taxon>Psilocybe</taxon>
    </lineage>
</organism>
<dbReference type="EMBL" id="JAACJJ010000028">
    <property type="protein sequence ID" value="KAF5322859.1"/>
    <property type="molecule type" value="Genomic_DNA"/>
</dbReference>
<proteinExistence type="predicted"/>
<comment type="caution">
    <text evidence="1">The sequence shown here is derived from an EMBL/GenBank/DDBJ whole genome shotgun (WGS) entry which is preliminary data.</text>
</comment>